<evidence type="ECO:0000256" key="2">
    <source>
        <dbReference type="ARBA" id="ARBA00022605"/>
    </source>
</evidence>
<dbReference type="InterPro" id="IPR029753">
    <property type="entry name" value="D-isomer_DH_CS"/>
</dbReference>
<dbReference type="PROSITE" id="PS00671">
    <property type="entry name" value="D_2_HYDROXYACID_DH_3"/>
    <property type="match status" value="1"/>
</dbReference>
<evidence type="ECO:0000256" key="5">
    <source>
        <dbReference type="RuleBase" id="RU003719"/>
    </source>
</evidence>
<gene>
    <name evidence="8" type="ORF">RFM23_00850</name>
</gene>
<dbReference type="Proteomes" id="UP001276564">
    <property type="component" value="Unassembled WGS sequence"/>
</dbReference>
<name>A0ABU5AFW6_9HYPH</name>
<evidence type="ECO:0000313" key="9">
    <source>
        <dbReference type="Proteomes" id="UP001276564"/>
    </source>
</evidence>
<accession>A0ABU5AFW6</accession>
<proteinExistence type="inferred from homology"/>
<dbReference type="PANTHER" id="PTHR42789">
    <property type="entry name" value="D-ISOMER SPECIFIC 2-HYDROXYACID DEHYDROGENASE FAMILY PROTEIN (AFU_ORTHOLOGUE AFUA_6G10090)"/>
    <property type="match status" value="1"/>
</dbReference>
<evidence type="ECO:0000256" key="4">
    <source>
        <dbReference type="ARBA" id="ARBA00023027"/>
    </source>
</evidence>
<evidence type="ECO:0000313" key="8">
    <source>
        <dbReference type="EMBL" id="MDX8536163.1"/>
    </source>
</evidence>
<evidence type="ECO:0000259" key="7">
    <source>
        <dbReference type="Pfam" id="PF02826"/>
    </source>
</evidence>
<sequence length="341" mass="36978">MSAQGLPSVLAFERYDPTDASLDWLRERGVNVIFGNALWEMPFERFTEDELIAKAHGCVALMGASGTRITRRVMQALPDLRYISKYGIGVDSIDIDAATEHGILVSSTPNDFQIFTVSEHAVALMLAVAKQLGTWTPDFMRRGGWRGLTHGATLRGATIGILGLGRIGRGVAQRLSGWEARIVAYDPFLKEAPEGIELVDFSTLVEQSDFLTLHATPSPDNHHILNAAGFAKMKPSAIVVNTGRGSLIDYTALRAALANRQIAGAALDVFDQEPPKTDDPLFSLPNVLCTPHVAAWTTEGTQAIGWHAAKNLWAMMSGEGHADIVNPQAKQRRSAPLLSDV</sequence>
<evidence type="ECO:0000259" key="6">
    <source>
        <dbReference type="Pfam" id="PF00389"/>
    </source>
</evidence>
<dbReference type="EMBL" id="JAVIIP010000001">
    <property type="protein sequence ID" value="MDX8536163.1"/>
    <property type="molecule type" value="Genomic_DNA"/>
</dbReference>
<keyword evidence="3 5" id="KW-0560">Oxidoreductase</keyword>
<dbReference type="Pfam" id="PF00389">
    <property type="entry name" value="2-Hacid_dh"/>
    <property type="match status" value="1"/>
</dbReference>
<keyword evidence="9" id="KW-1185">Reference proteome</keyword>
<comment type="caution">
    <text evidence="8">The sequence shown here is derived from an EMBL/GenBank/DDBJ whole genome shotgun (WGS) entry which is preliminary data.</text>
</comment>
<keyword evidence="2" id="KW-0028">Amino-acid biosynthesis</keyword>
<organism evidence="8 9">
    <name type="scientific">Mesorhizobium abyssinicae</name>
    <dbReference type="NCBI Taxonomy" id="1209958"/>
    <lineage>
        <taxon>Bacteria</taxon>
        <taxon>Pseudomonadati</taxon>
        <taxon>Pseudomonadota</taxon>
        <taxon>Alphaproteobacteria</taxon>
        <taxon>Hyphomicrobiales</taxon>
        <taxon>Phyllobacteriaceae</taxon>
        <taxon>Mesorhizobium</taxon>
    </lineage>
</organism>
<dbReference type="InterPro" id="IPR036291">
    <property type="entry name" value="NAD(P)-bd_dom_sf"/>
</dbReference>
<comment type="similarity">
    <text evidence="1 5">Belongs to the D-isomer specific 2-hydroxyacid dehydrogenase family.</text>
</comment>
<dbReference type="RefSeq" id="WP_128271588.1">
    <property type="nucleotide sequence ID" value="NZ_JAVIIP010000001.1"/>
</dbReference>
<dbReference type="SUPFAM" id="SSF52283">
    <property type="entry name" value="Formate/glycerate dehydrogenase catalytic domain-like"/>
    <property type="match status" value="1"/>
</dbReference>
<dbReference type="CDD" id="cd12173">
    <property type="entry name" value="PGDH_4"/>
    <property type="match status" value="1"/>
</dbReference>
<dbReference type="PROSITE" id="PS00065">
    <property type="entry name" value="D_2_HYDROXYACID_DH_1"/>
    <property type="match status" value="1"/>
</dbReference>
<dbReference type="InterPro" id="IPR029752">
    <property type="entry name" value="D-isomer_DH_CS1"/>
</dbReference>
<keyword evidence="4" id="KW-0520">NAD</keyword>
<dbReference type="Gene3D" id="3.40.50.720">
    <property type="entry name" value="NAD(P)-binding Rossmann-like Domain"/>
    <property type="match status" value="2"/>
</dbReference>
<dbReference type="InterPro" id="IPR050857">
    <property type="entry name" value="D-2-hydroxyacid_DH"/>
</dbReference>
<feature type="domain" description="D-isomer specific 2-hydroxyacid dehydrogenase catalytic" evidence="6">
    <location>
        <begin position="36"/>
        <end position="326"/>
    </location>
</feature>
<dbReference type="Pfam" id="PF02826">
    <property type="entry name" value="2-Hacid_dh_C"/>
    <property type="match status" value="1"/>
</dbReference>
<protein>
    <submittedName>
        <fullName evidence="8">Hydroxyacid dehydrogenase</fullName>
    </submittedName>
</protein>
<evidence type="ECO:0000256" key="3">
    <source>
        <dbReference type="ARBA" id="ARBA00023002"/>
    </source>
</evidence>
<dbReference type="InterPro" id="IPR006139">
    <property type="entry name" value="D-isomer_2_OHA_DH_cat_dom"/>
</dbReference>
<feature type="domain" description="D-isomer specific 2-hydroxyacid dehydrogenase NAD-binding" evidence="7">
    <location>
        <begin position="122"/>
        <end position="294"/>
    </location>
</feature>
<dbReference type="SUPFAM" id="SSF51735">
    <property type="entry name" value="NAD(P)-binding Rossmann-fold domains"/>
    <property type="match status" value="1"/>
</dbReference>
<dbReference type="PANTHER" id="PTHR42789:SF1">
    <property type="entry name" value="D-ISOMER SPECIFIC 2-HYDROXYACID DEHYDROGENASE FAMILY PROTEIN (AFU_ORTHOLOGUE AFUA_6G10090)"/>
    <property type="match status" value="1"/>
</dbReference>
<dbReference type="InterPro" id="IPR006140">
    <property type="entry name" value="D-isomer_DH_NAD-bd"/>
</dbReference>
<reference evidence="8 9" key="1">
    <citation type="submission" date="2023-08" db="EMBL/GenBank/DDBJ databases">
        <title>Implementing the SeqCode for naming new Mesorhizobium species isolated from Vachellia karroo root nodules.</title>
        <authorList>
            <person name="Van Lill M."/>
        </authorList>
    </citation>
    <scope>NUCLEOTIDE SEQUENCE [LARGE SCALE GENOMIC DNA]</scope>
    <source>
        <strain evidence="8 9">VK4B</strain>
    </source>
</reference>
<evidence type="ECO:0000256" key="1">
    <source>
        <dbReference type="ARBA" id="ARBA00005854"/>
    </source>
</evidence>